<dbReference type="RefSeq" id="WP_284824861.1">
    <property type="nucleotide sequence ID" value="NZ_CP126969.1"/>
</dbReference>
<evidence type="ECO:0000313" key="2">
    <source>
        <dbReference type="Proteomes" id="UP001225598"/>
    </source>
</evidence>
<evidence type="ECO:0000313" key="1">
    <source>
        <dbReference type="EMBL" id="WIM67633.1"/>
    </source>
</evidence>
<keyword evidence="2" id="KW-1185">Reference proteome</keyword>
<gene>
    <name evidence="1" type="ORF">QP027_11195</name>
</gene>
<accession>A0ABY8VDQ2</accession>
<name>A0ABY8VDQ2_9CORY</name>
<organism evidence="1 2">
    <name type="scientific">Corynebacterium breve</name>
    <dbReference type="NCBI Taxonomy" id="3049799"/>
    <lineage>
        <taxon>Bacteria</taxon>
        <taxon>Bacillati</taxon>
        <taxon>Actinomycetota</taxon>
        <taxon>Actinomycetes</taxon>
        <taxon>Mycobacteriales</taxon>
        <taxon>Corynebacteriaceae</taxon>
        <taxon>Corynebacterium</taxon>
    </lineage>
</organism>
<reference evidence="1 2" key="1">
    <citation type="submission" date="2023-05" db="EMBL/GenBank/DDBJ databases">
        <title>Corynebacterium suedekumii sp. nov. and Corynebacterium breve sp. nov. isolated from raw cow's milk.</title>
        <authorList>
            <person name="Baer M.K."/>
            <person name="Mehl L."/>
            <person name="Hellmuth R."/>
            <person name="Marke G."/>
            <person name="Lipski A."/>
        </authorList>
    </citation>
    <scope>NUCLEOTIDE SEQUENCE [LARGE SCALE GENOMIC DNA]</scope>
    <source>
        <strain evidence="1 2">R4</strain>
    </source>
</reference>
<dbReference type="EMBL" id="CP126969">
    <property type="protein sequence ID" value="WIM67633.1"/>
    <property type="molecule type" value="Genomic_DNA"/>
</dbReference>
<proteinExistence type="predicted"/>
<protein>
    <submittedName>
        <fullName evidence="1">Uncharacterized protein</fullName>
    </submittedName>
</protein>
<dbReference type="Proteomes" id="UP001225598">
    <property type="component" value="Chromosome"/>
</dbReference>
<sequence length="230" mass="24267">MTTERDDMLAMSPLDQLAAGFPRLAPLIAAASLDSYAVVPEPSRSAAVEQLSSVLGPVLNGVASQGMLIDDPASHPAMWTFVRDFAEAIPSLVELLHSTGLMELQGSELILTSSGESARRNPAELFDVICSAMPLTFNSTEHMEATIESLCALVGTSQAATLLGTSTAQFDEAYRSLILDTTDAAPTHATQLNRDVRDLLGLVQHNAFVPGATSLTSVGKTIVGHALSQF</sequence>